<dbReference type="EMBL" id="JAFBCL010000001">
    <property type="protein sequence ID" value="MBM7815196.1"/>
    <property type="molecule type" value="Genomic_DNA"/>
</dbReference>
<keyword evidence="5" id="KW-1185">Reference proteome</keyword>
<sequence length="297" mass="32049">MIAQSLRERPVEDLDRGDHVCLAFADDAEQRRVVSAYLSAGLSRGERVLYFADQQRPSTVLRWLRSAGVDPGPALTRGQLRVVTADDSYLAAGGFDAATMVETLEREVDASLAAGYTGFRVSGEMGWGLRDIPGADQLAAYETAVNAVFESRPASAICQYDARLFSPAELRVFDRCHPGAVELEPVYRHGLLRIVPAFRDGERALRVVGTVDLRTTGALVDALEAALRWPGDVVVDMGALEFIDLAGLRALAHAARRLPAGRRLRVVDLAPPLCHVIGLAGFDRHPALVVTPRGAGA</sequence>
<evidence type="ECO:0000313" key="2">
    <source>
        <dbReference type="EMBL" id="MBM7815196.1"/>
    </source>
</evidence>
<dbReference type="InterPro" id="IPR025847">
    <property type="entry name" value="MEDS_domain"/>
</dbReference>
<proteinExistence type="predicted"/>
<dbReference type="EMBL" id="CP072788">
    <property type="protein sequence ID" value="QTR03433.1"/>
    <property type="molecule type" value="Genomic_DNA"/>
</dbReference>
<dbReference type="PROSITE" id="PS50801">
    <property type="entry name" value="STAS"/>
    <property type="match status" value="1"/>
</dbReference>
<feature type="domain" description="STAS" evidence="1">
    <location>
        <begin position="200"/>
        <end position="297"/>
    </location>
</feature>
<dbReference type="Pfam" id="PF14417">
    <property type="entry name" value="MEDS"/>
    <property type="match status" value="1"/>
</dbReference>
<reference evidence="2 5" key="1">
    <citation type="submission" date="2021-01" db="EMBL/GenBank/DDBJ databases">
        <title>Sequencing the genomes of 1000 actinobacteria strains.</title>
        <authorList>
            <person name="Klenk H.-P."/>
        </authorList>
    </citation>
    <scope>NUCLEOTIDE SEQUENCE [LARGE SCALE GENOMIC DNA]</scope>
    <source>
        <strain evidence="2 5">DSM 44581</strain>
    </source>
</reference>
<dbReference type="InterPro" id="IPR002645">
    <property type="entry name" value="STAS_dom"/>
</dbReference>
<dbReference type="InterPro" id="IPR058548">
    <property type="entry name" value="MlaB-like_STAS"/>
</dbReference>
<accession>A0A8T8HXU9</accession>
<dbReference type="Proteomes" id="UP000671828">
    <property type="component" value="Chromosome"/>
</dbReference>
<evidence type="ECO:0000313" key="3">
    <source>
        <dbReference type="EMBL" id="QTR03433.1"/>
    </source>
</evidence>
<dbReference type="RefSeq" id="WP_204845745.1">
    <property type="nucleotide sequence ID" value="NZ_JAFBCL010000001.1"/>
</dbReference>
<dbReference type="Gene3D" id="3.30.750.24">
    <property type="entry name" value="STAS domain"/>
    <property type="match status" value="1"/>
</dbReference>
<gene>
    <name evidence="3" type="ORF">J7S33_31800</name>
    <name evidence="2" type="ORF">JOE68_006061</name>
</gene>
<dbReference type="Proteomes" id="UP001195724">
    <property type="component" value="Unassembled WGS sequence"/>
</dbReference>
<dbReference type="SUPFAM" id="SSF52091">
    <property type="entry name" value="SpoIIaa-like"/>
    <property type="match status" value="1"/>
</dbReference>
<name>A0A8T8HXU9_9PSEU</name>
<protein>
    <submittedName>
        <fullName evidence="2">Anti-anti-sigma factor</fullName>
    </submittedName>
    <submittedName>
        <fullName evidence="3">MEDS domain-containing protein</fullName>
    </submittedName>
</protein>
<evidence type="ECO:0000313" key="4">
    <source>
        <dbReference type="Proteomes" id="UP000671828"/>
    </source>
</evidence>
<evidence type="ECO:0000259" key="1">
    <source>
        <dbReference type="PROSITE" id="PS50801"/>
    </source>
</evidence>
<dbReference type="InterPro" id="IPR036513">
    <property type="entry name" value="STAS_dom_sf"/>
</dbReference>
<dbReference type="AlphaFoldDB" id="A0A8T8HXU9"/>
<dbReference type="CDD" id="cd07043">
    <property type="entry name" value="STAS_anti-anti-sigma_factors"/>
    <property type="match status" value="1"/>
</dbReference>
<reference evidence="3" key="2">
    <citation type="submission" date="2021-04" db="EMBL/GenBank/DDBJ databases">
        <title>Saccharothrix algeriensis WGS.</title>
        <authorList>
            <person name="Stuskova K."/>
            <person name="Hakalova E."/>
            <person name="Tebbal A.B."/>
            <person name="Eichmeier A."/>
        </authorList>
    </citation>
    <scope>NUCLEOTIDE SEQUENCE</scope>
    <source>
        <strain evidence="3">NRRL B-24137</strain>
    </source>
</reference>
<evidence type="ECO:0000313" key="5">
    <source>
        <dbReference type="Proteomes" id="UP001195724"/>
    </source>
</evidence>
<organism evidence="3 4">
    <name type="scientific">Saccharothrix algeriensis</name>
    <dbReference type="NCBI Taxonomy" id="173560"/>
    <lineage>
        <taxon>Bacteria</taxon>
        <taxon>Bacillati</taxon>
        <taxon>Actinomycetota</taxon>
        <taxon>Actinomycetes</taxon>
        <taxon>Pseudonocardiales</taxon>
        <taxon>Pseudonocardiaceae</taxon>
        <taxon>Saccharothrix</taxon>
    </lineage>
</organism>
<dbReference type="Pfam" id="PF13466">
    <property type="entry name" value="STAS_2"/>
    <property type="match status" value="1"/>
</dbReference>